<dbReference type="SUPFAM" id="SSF49899">
    <property type="entry name" value="Concanavalin A-like lectins/glucanases"/>
    <property type="match status" value="1"/>
</dbReference>
<organism evidence="5 6">
    <name type="scientific">Arabidopsis thaliana</name>
    <name type="common">Mouse-ear cress</name>
    <dbReference type="NCBI Taxonomy" id="3702"/>
    <lineage>
        <taxon>Eukaryota</taxon>
        <taxon>Viridiplantae</taxon>
        <taxon>Streptophyta</taxon>
        <taxon>Embryophyta</taxon>
        <taxon>Tracheophyta</taxon>
        <taxon>Spermatophyta</taxon>
        <taxon>Magnoliopsida</taxon>
        <taxon>eudicotyledons</taxon>
        <taxon>Gunneridae</taxon>
        <taxon>Pentapetalae</taxon>
        <taxon>rosids</taxon>
        <taxon>malvids</taxon>
        <taxon>Brassicales</taxon>
        <taxon>Brassicaceae</taxon>
        <taxon>Camelineae</taxon>
        <taxon>Arabidopsis</taxon>
    </lineage>
</organism>
<keyword evidence="2" id="KW-0430">Lectin</keyword>
<evidence type="ECO:0000256" key="1">
    <source>
        <dbReference type="ARBA" id="ARBA00007606"/>
    </source>
</evidence>
<feature type="domain" description="Legume lectin" evidence="4">
    <location>
        <begin position="92"/>
        <end position="166"/>
    </location>
</feature>
<name>A0A7G2FJ19_ARATH</name>
<dbReference type="Gene3D" id="2.60.120.200">
    <property type="match status" value="1"/>
</dbReference>
<gene>
    <name evidence="5" type="ORF">AT9943_LOCUS22118</name>
</gene>
<feature type="transmembrane region" description="Helical" evidence="3">
    <location>
        <begin position="28"/>
        <end position="46"/>
    </location>
</feature>
<protein>
    <submittedName>
        <fullName evidence="5">(thale cress) hypothetical protein</fullName>
    </submittedName>
</protein>
<evidence type="ECO:0000256" key="3">
    <source>
        <dbReference type="SAM" id="Phobius"/>
    </source>
</evidence>
<evidence type="ECO:0000259" key="4">
    <source>
        <dbReference type="Pfam" id="PF00139"/>
    </source>
</evidence>
<dbReference type="PANTHER" id="PTHR32401:SF47">
    <property type="entry name" value="LEGUME LECTIN DOMAIN-CONTAINING PROTEIN"/>
    <property type="match status" value="1"/>
</dbReference>
<accession>A0A7G2FJ19</accession>
<sequence length="213" mass="23936">MKFQQIAPWSNGSFNLVKALLFYKPRPFWLCSVFFFVISFILSPLMGNSILLLSFILGLPFIVDSVNFKFTSFRPGGPENVVYHGDAIPDGAPTDFSTSFSFRIDTRNLSNYGHGICFFLAPVGIQLPVNSAGDFLGLFSRIESYASSSPLVHIEFDSFNNQEWDPTILPLLDLMWESIITHLFRLTTPLGMQAPTAKILVMQRSPITLLLRT</sequence>
<dbReference type="GO" id="GO:0030246">
    <property type="term" value="F:carbohydrate binding"/>
    <property type="evidence" value="ECO:0007669"/>
    <property type="project" value="UniProtKB-KW"/>
</dbReference>
<keyword evidence="3" id="KW-0472">Membrane</keyword>
<keyword evidence="3" id="KW-1133">Transmembrane helix</keyword>
<evidence type="ECO:0000313" key="6">
    <source>
        <dbReference type="Proteomes" id="UP000516314"/>
    </source>
</evidence>
<dbReference type="PANTHER" id="PTHR32401">
    <property type="entry name" value="CONCANAVALIN A-LIKE LECTIN FAMILY PROTEIN"/>
    <property type="match status" value="1"/>
</dbReference>
<reference evidence="5 6" key="1">
    <citation type="submission" date="2020-09" db="EMBL/GenBank/DDBJ databases">
        <authorList>
            <person name="Ashkenazy H."/>
        </authorList>
    </citation>
    <scope>NUCLEOTIDE SEQUENCE [LARGE SCALE GENOMIC DNA]</scope>
    <source>
        <strain evidence="6">cv. Cdm-0</strain>
    </source>
</reference>
<evidence type="ECO:0000256" key="2">
    <source>
        <dbReference type="ARBA" id="ARBA00022734"/>
    </source>
</evidence>
<evidence type="ECO:0000313" key="5">
    <source>
        <dbReference type="EMBL" id="CAD5334836.1"/>
    </source>
</evidence>
<keyword evidence="3" id="KW-0812">Transmembrane</keyword>
<dbReference type="InterPro" id="IPR050258">
    <property type="entry name" value="Leguminous_Lectin"/>
</dbReference>
<dbReference type="EMBL" id="LR881470">
    <property type="protein sequence ID" value="CAD5334836.1"/>
    <property type="molecule type" value="Genomic_DNA"/>
</dbReference>
<dbReference type="Pfam" id="PF00139">
    <property type="entry name" value="Lectin_legB"/>
    <property type="match status" value="1"/>
</dbReference>
<dbReference type="AlphaFoldDB" id="A0A7G2FJ19"/>
<dbReference type="Proteomes" id="UP000516314">
    <property type="component" value="Chromosome 5"/>
</dbReference>
<dbReference type="InterPro" id="IPR013320">
    <property type="entry name" value="ConA-like_dom_sf"/>
</dbReference>
<comment type="similarity">
    <text evidence="1">Belongs to the leguminous lectin family.</text>
</comment>
<dbReference type="InterPro" id="IPR001220">
    <property type="entry name" value="Legume_lectin_dom"/>
</dbReference>
<proteinExistence type="inferred from homology"/>